<keyword evidence="1" id="KW-1133">Transmembrane helix</keyword>
<feature type="non-terminal residue" evidence="3">
    <location>
        <position position="193"/>
    </location>
</feature>
<dbReference type="GeneID" id="9038728"/>
<dbReference type="AlphaFoldDB" id="C5KY56"/>
<feature type="transmembrane region" description="Helical" evidence="1">
    <location>
        <begin position="137"/>
        <end position="158"/>
    </location>
</feature>
<keyword evidence="1" id="KW-0472">Membrane</keyword>
<dbReference type="FunFam" id="3.10.290.60:FF:000001">
    <property type="entry name" value="Ubiquitin-activating enzyme E1 2"/>
    <property type="match status" value="1"/>
</dbReference>
<dbReference type="InterPro" id="IPR038252">
    <property type="entry name" value="UBA_E1_C_sf"/>
</dbReference>
<name>C5KY56_PERM5</name>
<evidence type="ECO:0000313" key="3">
    <source>
        <dbReference type="EMBL" id="EER10587.1"/>
    </source>
</evidence>
<organism evidence="4">
    <name type="scientific">Perkinsus marinus (strain ATCC 50983 / TXsc)</name>
    <dbReference type="NCBI Taxonomy" id="423536"/>
    <lineage>
        <taxon>Eukaryota</taxon>
        <taxon>Sar</taxon>
        <taxon>Alveolata</taxon>
        <taxon>Perkinsozoa</taxon>
        <taxon>Perkinsea</taxon>
        <taxon>Perkinsida</taxon>
        <taxon>Perkinsidae</taxon>
        <taxon>Perkinsus</taxon>
    </lineage>
</organism>
<proteinExistence type="predicted"/>
<feature type="domain" description="Ubiquitin-activating enzyme E1 C-terminal" evidence="2">
    <location>
        <begin position="2"/>
        <end position="119"/>
    </location>
</feature>
<dbReference type="Pfam" id="PF09358">
    <property type="entry name" value="E1_UFD"/>
    <property type="match status" value="1"/>
</dbReference>
<dbReference type="InterPro" id="IPR018965">
    <property type="entry name" value="Ub-activating_enz_E1_C"/>
</dbReference>
<keyword evidence="4" id="KW-1185">Reference proteome</keyword>
<dbReference type="OrthoDB" id="413372at2759"/>
<evidence type="ECO:0000256" key="1">
    <source>
        <dbReference type="SAM" id="Phobius"/>
    </source>
</evidence>
<dbReference type="Gene3D" id="3.10.290.60">
    <property type="entry name" value="Ubiquitin-activating enzyme E1, UFD domain"/>
    <property type="match status" value="1"/>
</dbReference>
<dbReference type="RefSeq" id="XP_002778792.1">
    <property type="nucleotide sequence ID" value="XM_002778746.1"/>
</dbReference>
<dbReference type="SMART" id="SM00985">
    <property type="entry name" value="UBA_e1_C"/>
    <property type="match status" value="1"/>
</dbReference>
<evidence type="ECO:0000259" key="2">
    <source>
        <dbReference type="SMART" id="SM00985"/>
    </source>
</evidence>
<accession>C5KY56</accession>
<protein>
    <recommendedName>
        <fullName evidence="2">Ubiquitin-activating enzyme E1 C-terminal domain-containing protein</fullName>
    </recommendedName>
</protein>
<sequence length="193" mass="22001">MKTVSKEYDPIAMGPVRAKPEGFTPWMKLVINHGPEGTLRELIDWLAKEQNAEVMILSSGNACLYNAFLPAHKKRLDQKMPELYEEITKQKIPPTRNYLVLEVSASDMDDQVDTTLPTIKSKRSFSIVPITMRSPTVATLVLGLALLCQFITSGYEMLTMKRSMVTISMNKVWPFSNPTETYRYYDLPFCQPE</sequence>
<gene>
    <name evidence="3" type="ORF">Pmar_PMAR025815</name>
</gene>
<dbReference type="EMBL" id="GG677322">
    <property type="protein sequence ID" value="EER10587.1"/>
    <property type="molecule type" value="Genomic_DNA"/>
</dbReference>
<evidence type="ECO:0000313" key="4">
    <source>
        <dbReference type="Proteomes" id="UP000007800"/>
    </source>
</evidence>
<reference evidence="3 4" key="1">
    <citation type="submission" date="2008-07" db="EMBL/GenBank/DDBJ databases">
        <authorList>
            <person name="El-Sayed N."/>
            <person name="Caler E."/>
            <person name="Inman J."/>
            <person name="Amedeo P."/>
            <person name="Hass B."/>
            <person name="Wortman J."/>
        </authorList>
    </citation>
    <scope>NUCLEOTIDE SEQUENCE [LARGE SCALE GENOMIC DNA]</scope>
    <source>
        <strain evidence="4">ATCC 50983 / TXsc</strain>
    </source>
</reference>
<keyword evidence="1" id="KW-0812">Transmembrane</keyword>
<dbReference type="Proteomes" id="UP000007800">
    <property type="component" value="Unassembled WGS sequence"/>
</dbReference>
<dbReference type="InParanoid" id="C5KY56"/>